<dbReference type="Pfam" id="PF00155">
    <property type="entry name" value="Aminotran_1_2"/>
    <property type="match status" value="1"/>
</dbReference>
<dbReference type="InterPro" id="IPR004839">
    <property type="entry name" value="Aminotransferase_I/II_large"/>
</dbReference>
<dbReference type="GeneID" id="19170825"/>
<dbReference type="InterPro" id="IPR015422">
    <property type="entry name" value="PyrdxlP-dep_Trfase_small"/>
</dbReference>
<sequence length="444" mass="48681">MPSSQDPVIDLFQGWPSPSLLPTSLLQAASQTLLSNPSLSTPSLLYGPDPGPSCLLEHLSQYLSKFYSTSWTSSSRLTITGGASQSLACILQVYSDPSYTKNVYMVSPTYFLACRIFEDNGFAGRLVAVPEDQEGIDIQRLEELLARDDLENGWLDARATKRPLPCQKHFKNIIYCVPTFSNPSGKTMSLGRREQLVRLARKHDALIIADDVYDLLHWNPARLGAAAMPRLVDIDHTLDGGVSSPYGHVVSNGSFSKVLGPGLRTGWTESTELFALGLSKCGSTRSGGSPSQFTASIIAESLRTGAFQQYLDHVLIPAYRQRSAMALEAVQRYLLPHGVVLVTIKDSNKANLARQMCAAVEGGYYIYIQLPKLLDATRFAEQAARQENVIVGSGENFEVVGDEASVPIKHGVRICFTWEDEHRIVEGIRRLGKVLEQAMAKTGT</sequence>
<dbReference type="InterPro" id="IPR015424">
    <property type="entry name" value="PyrdxlP-dep_Trfase"/>
</dbReference>
<dbReference type="Gene3D" id="3.90.1150.10">
    <property type="entry name" value="Aspartate Aminotransferase, domain 1"/>
    <property type="match status" value="1"/>
</dbReference>
<organism evidence="2 3">
    <name type="scientific">Capronia epimyces CBS 606.96</name>
    <dbReference type="NCBI Taxonomy" id="1182542"/>
    <lineage>
        <taxon>Eukaryota</taxon>
        <taxon>Fungi</taxon>
        <taxon>Dikarya</taxon>
        <taxon>Ascomycota</taxon>
        <taxon>Pezizomycotina</taxon>
        <taxon>Eurotiomycetes</taxon>
        <taxon>Chaetothyriomycetidae</taxon>
        <taxon>Chaetothyriales</taxon>
        <taxon>Herpotrichiellaceae</taxon>
        <taxon>Capronia</taxon>
    </lineage>
</organism>
<dbReference type="FunFam" id="3.40.640.10:FF:000080">
    <property type="entry name" value="Aminotransferase, putative"/>
    <property type="match status" value="1"/>
</dbReference>
<dbReference type="STRING" id="1182542.W9XQU6"/>
<proteinExistence type="predicted"/>
<dbReference type="PANTHER" id="PTHR42858">
    <property type="entry name" value="AMINOTRANSFERASE"/>
    <property type="match status" value="1"/>
</dbReference>
<dbReference type="PANTHER" id="PTHR42858:SF1">
    <property type="entry name" value="LD15494P"/>
    <property type="match status" value="1"/>
</dbReference>
<evidence type="ECO:0000313" key="2">
    <source>
        <dbReference type="EMBL" id="EXJ82902.1"/>
    </source>
</evidence>
<evidence type="ECO:0000313" key="3">
    <source>
        <dbReference type="Proteomes" id="UP000019478"/>
    </source>
</evidence>
<gene>
    <name evidence="2" type="ORF">A1O3_06718</name>
</gene>
<dbReference type="CDD" id="cd00609">
    <property type="entry name" value="AAT_like"/>
    <property type="match status" value="1"/>
</dbReference>
<dbReference type="OrthoDB" id="7042322at2759"/>
<protein>
    <recommendedName>
        <fullName evidence="1">Aminotransferase class I/classII large domain-containing protein</fullName>
    </recommendedName>
</protein>
<keyword evidence="3" id="KW-1185">Reference proteome</keyword>
<dbReference type="HOGENOM" id="CLU_017584_0_6_1"/>
<evidence type="ECO:0000259" key="1">
    <source>
        <dbReference type="Pfam" id="PF00155"/>
    </source>
</evidence>
<dbReference type="GO" id="GO:0030170">
    <property type="term" value="F:pyridoxal phosphate binding"/>
    <property type="evidence" value="ECO:0007669"/>
    <property type="project" value="InterPro"/>
</dbReference>
<feature type="domain" description="Aminotransferase class I/classII large" evidence="1">
    <location>
        <begin position="27"/>
        <end position="417"/>
    </location>
</feature>
<comment type="caution">
    <text evidence="2">The sequence shown here is derived from an EMBL/GenBank/DDBJ whole genome shotgun (WGS) entry which is preliminary data.</text>
</comment>
<dbReference type="EMBL" id="AMGY01000005">
    <property type="protein sequence ID" value="EXJ82902.1"/>
    <property type="molecule type" value="Genomic_DNA"/>
</dbReference>
<dbReference type="SUPFAM" id="SSF53383">
    <property type="entry name" value="PLP-dependent transferases"/>
    <property type="match status" value="1"/>
</dbReference>
<accession>W9XQU6</accession>
<dbReference type="AlphaFoldDB" id="W9XQU6"/>
<reference evidence="2 3" key="1">
    <citation type="submission" date="2013-03" db="EMBL/GenBank/DDBJ databases">
        <title>The Genome Sequence of Capronia epimyces CBS 606.96.</title>
        <authorList>
            <consortium name="The Broad Institute Genomics Platform"/>
            <person name="Cuomo C."/>
            <person name="de Hoog S."/>
            <person name="Gorbushina A."/>
            <person name="Walker B."/>
            <person name="Young S.K."/>
            <person name="Zeng Q."/>
            <person name="Gargeya S."/>
            <person name="Fitzgerald M."/>
            <person name="Haas B."/>
            <person name="Abouelleil A."/>
            <person name="Allen A.W."/>
            <person name="Alvarado L."/>
            <person name="Arachchi H.M."/>
            <person name="Berlin A.M."/>
            <person name="Chapman S.B."/>
            <person name="Gainer-Dewar J."/>
            <person name="Goldberg J."/>
            <person name="Griggs A."/>
            <person name="Gujja S."/>
            <person name="Hansen M."/>
            <person name="Howarth C."/>
            <person name="Imamovic A."/>
            <person name="Ireland A."/>
            <person name="Larimer J."/>
            <person name="McCowan C."/>
            <person name="Murphy C."/>
            <person name="Pearson M."/>
            <person name="Poon T.W."/>
            <person name="Priest M."/>
            <person name="Roberts A."/>
            <person name="Saif S."/>
            <person name="Shea T."/>
            <person name="Sisk P."/>
            <person name="Sykes S."/>
            <person name="Wortman J."/>
            <person name="Nusbaum C."/>
            <person name="Birren B."/>
        </authorList>
    </citation>
    <scope>NUCLEOTIDE SEQUENCE [LARGE SCALE GENOMIC DNA]</scope>
    <source>
        <strain evidence="2 3">CBS 606.96</strain>
    </source>
</reference>
<dbReference type="RefSeq" id="XP_007735025.1">
    <property type="nucleotide sequence ID" value="XM_007736835.1"/>
</dbReference>
<dbReference type="GO" id="GO:0047536">
    <property type="term" value="F:2-aminoadipate transaminase activity"/>
    <property type="evidence" value="ECO:0007669"/>
    <property type="project" value="TreeGrafter"/>
</dbReference>
<dbReference type="InterPro" id="IPR015421">
    <property type="entry name" value="PyrdxlP-dep_Trfase_major"/>
</dbReference>
<dbReference type="Gene3D" id="3.40.640.10">
    <property type="entry name" value="Type I PLP-dependent aspartate aminotransferase-like (Major domain)"/>
    <property type="match status" value="1"/>
</dbReference>
<name>W9XQU6_9EURO</name>
<dbReference type="eggNOG" id="KOG0634">
    <property type="taxonomic scope" value="Eukaryota"/>
</dbReference>
<dbReference type="Proteomes" id="UP000019478">
    <property type="component" value="Unassembled WGS sequence"/>
</dbReference>